<sequence>MEASSAVFFFSVKPLLPFNLCSSSPSSSSSSSPPRHLLVVNFKPRTIKSLMFPPSSRGSLSLSPPFAVAEALEQVADTSDSPRGASHKIDKNGRFCSPRAARELALKESIVRPNVSPSFSSESSFLGFFGDKDQPAARILELCILHLAMAEVTVIGTRHQIVINEAVDLAKRFYDGCAS</sequence>
<dbReference type="InterPro" id="IPR011605">
    <property type="entry name" value="NusB_fam"/>
</dbReference>
<dbReference type="GO" id="GO:0006353">
    <property type="term" value="P:DNA-templated transcription termination"/>
    <property type="evidence" value="ECO:0007669"/>
    <property type="project" value="InterPro"/>
</dbReference>
<dbReference type="PANTHER" id="PTHR11078">
    <property type="entry name" value="N UTILIZATION SUBSTANCE PROTEIN B-RELATED"/>
    <property type="match status" value="1"/>
</dbReference>
<dbReference type="GO" id="GO:0009507">
    <property type="term" value="C:chloroplast"/>
    <property type="evidence" value="ECO:0007669"/>
    <property type="project" value="TreeGrafter"/>
</dbReference>
<dbReference type="AlphaFoldDB" id="A0A8B9AMG3"/>
<dbReference type="SUPFAM" id="SSF48013">
    <property type="entry name" value="NusB-like"/>
    <property type="match status" value="1"/>
</dbReference>
<proteinExistence type="predicted"/>
<dbReference type="Proteomes" id="UP000228380">
    <property type="component" value="Chromosome 11"/>
</dbReference>
<name>A0A8B9AMG3_PHODC</name>
<gene>
    <name evidence="2" type="primary">LOC120112482</name>
</gene>
<accession>A0A8B9AMG3</accession>
<evidence type="ECO:0000313" key="2">
    <source>
        <dbReference type="RefSeq" id="XP_038987936.1"/>
    </source>
</evidence>
<reference evidence="1" key="1">
    <citation type="journal article" date="2019" name="Nat. Commun.">
        <title>Genome-wide association mapping of date palm fruit traits.</title>
        <authorList>
            <person name="Hazzouri K.M."/>
            <person name="Gros-Balthazard M."/>
            <person name="Flowers J.M."/>
            <person name="Copetti D."/>
            <person name="Lemansour A."/>
            <person name="Lebrun M."/>
            <person name="Masmoudi K."/>
            <person name="Ferrand S."/>
            <person name="Dhar M.I."/>
            <person name="Fresquez Z.A."/>
            <person name="Rosas U."/>
            <person name="Zhang J."/>
            <person name="Talag J."/>
            <person name="Lee S."/>
            <person name="Kudrna D."/>
            <person name="Powell R.F."/>
            <person name="Leitch I.J."/>
            <person name="Krueger R.R."/>
            <person name="Wing R.A."/>
            <person name="Amiri K.M.A."/>
            <person name="Purugganan M.D."/>
        </authorList>
    </citation>
    <scope>NUCLEOTIDE SEQUENCE [LARGE SCALE GENOMIC DNA]</scope>
    <source>
        <strain evidence="1">cv. Khalas</strain>
    </source>
</reference>
<protein>
    <submittedName>
        <fullName evidence="2">Uncharacterized protein LOC120112482 isoform X1</fullName>
    </submittedName>
</protein>
<organism evidence="1 2">
    <name type="scientific">Phoenix dactylifera</name>
    <name type="common">Date palm</name>
    <dbReference type="NCBI Taxonomy" id="42345"/>
    <lineage>
        <taxon>Eukaryota</taxon>
        <taxon>Viridiplantae</taxon>
        <taxon>Streptophyta</taxon>
        <taxon>Embryophyta</taxon>
        <taxon>Tracheophyta</taxon>
        <taxon>Spermatophyta</taxon>
        <taxon>Magnoliopsida</taxon>
        <taxon>Liliopsida</taxon>
        <taxon>Arecaceae</taxon>
        <taxon>Coryphoideae</taxon>
        <taxon>Phoeniceae</taxon>
        <taxon>Phoenix</taxon>
    </lineage>
</organism>
<dbReference type="KEGG" id="pda:120112482"/>
<dbReference type="OrthoDB" id="1897242at2759"/>
<dbReference type="RefSeq" id="XP_038987936.1">
    <property type="nucleotide sequence ID" value="XM_039132008.1"/>
</dbReference>
<reference evidence="2" key="2">
    <citation type="submission" date="2025-08" db="UniProtKB">
        <authorList>
            <consortium name="RefSeq"/>
        </authorList>
    </citation>
    <scope>IDENTIFICATION</scope>
    <source>
        <tissue evidence="2">Young leaves</tissue>
    </source>
</reference>
<keyword evidence="1" id="KW-1185">Reference proteome</keyword>
<dbReference type="InterPro" id="IPR035926">
    <property type="entry name" value="NusB-like_sf"/>
</dbReference>
<dbReference type="PANTHER" id="PTHR11078:SF3">
    <property type="entry name" value="ANTITERMINATION NUSB DOMAIN-CONTAINING PROTEIN"/>
    <property type="match status" value="1"/>
</dbReference>
<dbReference type="GeneID" id="120112482"/>
<dbReference type="Gene3D" id="1.10.940.10">
    <property type="entry name" value="NusB-like"/>
    <property type="match status" value="1"/>
</dbReference>
<evidence type="ECO:0000313" key="1">
    <source>
        <dbReference type="Proteomes" id="UP000228380"/>
    </source>
</evidence>